<dbReference type="RefSeq" id="WP_268041764.1">
    <property type="nucleotide sequence ID" value="NZ_CP104064.1"/>
</dbReference>
<evidence type="ECO:0000313" key="2">
    <source>
        <dbReference type="EMBL" id="WAH34996.1"/>
    </source>
</evidence>
<organism evidence="2 3">
    <name type="scientific">Alicyclobacillus dauci</name>
    <dbReference type="NCBI Taxonomy" id="1475485"/>
    <lineage>
        <taxon>Bacteria</taxon>
        <taxon>Bacillati</taxon>
        <taxon>Bacillota</taxon>
        <taxon>Bacilli</taxon>
        <taxon>Bacillales</taxon>
        <taxon>Alicyclobacillaceae</taxon>
        <taxon>Alicyclobacillus</taxon>
    </lineage>
</organism>
<name>A0ABY6YWZ9_9BACL</name>
<evidence type="ECO:0000313" key="3">
    <source>
        <dbReference type="Proteomes" id="UP001164803"/>
    </source>
</evidence>
<dbReference type="InterPro" id="IPR051158">
    <property type="entry name" value="Metallophosphoesterase_sf"/>
</dbReference>
<dbReference type="InterPro" id="IPR029052">
    <property type="entry name" value="Metallo-depent_PP-like"/>
</dbReference>
<keyword evidence="3" id="KW-1185">Reference proteome</keyword>
<dbReference type="InterPro" id="IPR004843">
    <property type="entry name" value="Calcineurin-like_PHP"/>
</dbReference>
<protein>
    <submittedName>
        <fullName evidence="2">Metallophosphoesterase</fullName>
    </submittedName>
</protein>
<sequence length="233" mass="26566">MALYAIGDLHLSTAVDKPMDVFGEAWSNHASRLADEWSKNVHEDDVVLIPGDISWGMTLEEAKPDLEWIAALPGKKIMIRGNHDYWWNGIGKVRNILPDGMYALQNDSLPLSDCVITGTRGWVLPSHPNFNEEDERILKREAHRLRLSLENAAQHGLPIICMIHYPPIGPGEDTTIFTNILEEFPVKLCIYGHLHGFAHRFARNDVHNGITYQLVSGDFLAFRPFRLERSWYK</sequence>
<feature type="domain" description="Calcineurin-like phosphoesterase" evidence="1">
    <location>
        <begin position="3"/>
        <end position="196"/>
    </location>
</feature>
<dbReference type="InterPro" id="IPR014578">
    <property type="entry name" value="Pesterase_CT488"/>
</dbReference>
<reference evidence="2" key="1">
    <citation type="submission" date="2022-08" db="EMBL/GenBank/DDBJ databases">
        <title>Alicyclobacillus dauci DSM2870, complete genome.</title>
        <authorList>
            <person name="Wang Q."/>
            <person name="Cai R."/>
            <person name="Wang Z."/>
        </authorList>
    </citation>
    <scope>NUCLEOTIDE SEQUENCE</scope>
    <source>
        <strain evidence="2">DSM 28700</strain>
    </source>
</reference>
<dbReference type="PIRSF" id="PIRSF033094">
    <property type="entry name" value="Pesterase_CT488"/>
    <property type="match status" value="1"/>
</dbReference>
<dbReference type="Gene3D" id="3.60.21.10">
    <property type="match status" value="1"/>
</dbReference>
<dbReference type="PANTHER" id="PTHR31302:SF22">
    <property type="entry name" value="PHOSPHOESTERASE"/>
    <property type="match status" value="1"/>
</dbReference>
<dbReference type="EMBL" id="CP104064">
    <property type="protein sequence ID" value="WAH34996.1"/>
    <property type="molecule type" value="Genomic_DNA"/>
</dbReference>
<accession>A0ABY6YWZ9</accession>
<dbReference type="Proteomes" id="UP001164803">
    <property type="component" value="Chromosome"/>
</dbReference>
<evidence type="ECO:0000259" key="1">
    <source>
        <dbReference type="Pfam" id="PF00149"/>
    </source>
</evidence>
<dbReference type="PANTHER" id="PTHR31302">
    <property type="entry name" value="TRANSMEMBRANE PROTEIN WITH METALLOPHOSPHOESTERASE DOMAIN-RELATED"/>
    <property type="match status" value="1"/>
</dbReference>
<dbReference type="SUPFAM" id="SSF56300">
    <property type="entry name" value="Metallo-dependent phosphatases"/>
    <property type="match status" value="1"/>
</dbReference>
<dbReference type="Pfam" id="PF00149">
    <property type="entry name" value="Metallophos"/>
    <property type="match status" value="1"/>
</dbReference>
<gene>
    <name evidence="2" type="ORF">NZD86_11710</name>
</gene>
<proteinExistence type="predicted"/>